<reference evidence="1" key="1">
    <citation type="journal article" date="2023" name="Mol. Biol. Evol.">
        <title>Third-Generation Sequencing Reveals the Adaptive Role of the Epigenome in Three Deep-Sea Polychaetes.</title>
        <authorList>
            <person name="Perez M."/>
            <person name="Aroh O."/>
            <person name="Sun Y."/>
            <person name="Lan Y."/>
            <person name="Juniper S.K."/>
            <person name="Young C.R."/>
            <person name="Angers B."/>
            <person name="Qian P.Y."/>
        </authorList>
    </citation>
    <scope>NUCLEOTIDE SEQUENCE</scope>
    <source>
        <strain evidence="1">P08H-3</strain>
    </source>
</reference>
<comment type="caution">
    <text evidence="1">The sequence shown here is derived from an EMBL/GenBank/DDBJ whole genome shotgun (WGS) entry which is preliminary data.</text>
</comment>
<gene>
    <name evidence="1" type="ORF">LSH36_172g01015</name>
</gene>
<evidence type="ECO:0000313" key="2">
    <source>
        <dbReference type="Proteomes" id="UP001208570"/>
    </source>
</evidence>
<dbReference type="Proteomes" id="UP001208570">
    <property type="component" value="Unassembled WGS sequence"/>
</dbReference>
<dbReference type="AlphaFoldDB" id="A0AAD9JRY6"/>
<name>A0AAD9JRY6_9ANNE</name>
<feature type="non-terminal residue" evidence="1">
    <location>
        <position position="1"/>
    </location>
</feature>
<protein>
    <submittedName>
        <fullName evidence="1">Uncharacterized protein</fullName>
    </submittedName>
</protein>
<sequence length="212" mass="23890">YQGQVNDLRFHNPSLSHTHTHTHTDRQHHEEWLKLACRNSLPIDFLIPSLFRLLFPECHPIEPTSWMTQDEPTAGTSAPENLPNSFFDLFFSRLAIEPSISPCHPIVPYSISRLPSVQPTSFVFRRVYNWAETLVTQPPRDPESHRQTVQTRSLPTDVQPTLLCEESQLIAPTDDLFPLVVNLGSCHFTSSNSISPLSPDPCLAEAVPDGST</sequence>
<organism evidence="1 2">
    <name type="scientific">Paralvinella palmiformis</name>
    <dbReference type="NCBI Taxonomy" id="53620"/>
    <lineage>
        <taxon>Eukaryota</taxon>
        <taxon>Metazoa</taxon>
        <taxon>Spiralia</taxon>
        <taxon>Lophotrochozoa</taxon>
        <taxon>Annelida</taxon>
        <taxon>Polychaeta</taxon>
        <taxon>Sedentaria</taxon>
        <taxon>Canalipalpata</taxon>
        <taxon>Terebellida</taxon>
        <taxon>Terebelliformia</taxon>
        <taxon>Alvinellidae</taxon>
        <taxon>Paralvinella</taxon>
    </lineage>
</organism>
<dbReference type="EMBL" id="JAODUP010000172">
    <property type="protein sequence ID" value="KAK2158344.1"/>
    <property type="molecule type" value="Genomic_DNA"/>
</dbReference>
<accession>A0AAD9JRY6</accession>
<evidence type="ECO:0000313" key="1">
    <source>
        <dbReference type="EMBL" id="KAK2158344.1"/>
    </source>
</evidence>
<proteinExistence type="predicted"/>
<keyword evidence="2" id="KW-1185">Reference proteome</keyword>